<evidence type="ECO:0000256" key="1">
    <source>
        <dbReference type="ARBA" id="ARBA00004429"/>
    </source>
</evidence>
<dbReference type="SUPFAM" id="SSF82693">
    <property type="entry name" value="Multidrug efflux transporter AcrB pore domain, PN1, PN2, PC1 and PC2 subdomains"/>
    <property type="match status" value="3"/>
</dbReference>
<dbReference type="InterPro" id="IPR004764">
    <property type="entry name" value="MdtF-like"/>
</dbReference>
<dbReference type="PANTHER" id="PTHR32063:SF13">
    <property type="entry name" value="MULTIDRUG EFFLUX PUMP SUBUNIT ACRB-RELATED"/>
    <property type="match status" value="1"/>
</dbReference>
<dbReference type="Gene3D" id="3.30.70.1320">
    <property type="entry name" value="Multidrug efflux transporter AcrB pore domain like"/>
    <property type="match status" value="1"/>
</dbReference>
<feature type="transmembrane region" description="Helical" evidence="9">
    <location>
        <begin position="880"/>
        <end position="897"/>
    </location>
</feature>
<dbReference type="GO" id="GO:0005886">
    <property type="term" value="C:plasma membrane"/>
    <property type="evidence" value="ECO:0007669"/>
    <property type="project" value="UniProtKB-SubCell"/>
</dbReference>
<keyword evidence="7 9" id="KW-1133">Transmembrane helix</keyword>
<keyword evidence="6 9" id="KW-0812">Transmembrane</keyword>
<feature type="transmembrane region" description="Helical" evidence="9">
    <location>
        <begin position="904"/>
        <end position="924"/>
    </location>
</feature>
<keyword evidence="3" id="KW-0813">Transport</keyword>
<comment type="similarity">
    <text evidence="2">Belongs to the resistance-nodulation-cell division (RND) (TC 2.A.6) family.</text>
</comment>
<keyword evidence="5" id="KW-0997">Cell inner membrane</keyword>
<keyword evidence="8 9" id="KW-0472">Membrane</keyword>
<dbReference type="Gene3D" id="3.30.70.1430">
    <property type="entry name" value="Multidrug efflux transporter AcrB pore domain"/>
    <property type="match status" value="2"/>
</dbReference>
<feature type="transmembrane region" description="Helical" evidence="9">
    <location>
        <begin position="439"/>
        <end position="459"/>
    </location>
</feature>
<dbReference type="Gene3D" id="3.30.70.1440">
    <property type="entry name" value="Multidrug efflux transporter AcrB pore domain"/>
    <property type="match status" value="1"/>
</dbReference>
<evidence type="ECO:0000256" key="3">
    <source>
        <dbReference type="ARBA" id="ARBA00022448"/>
    </source>
</evidence>
<proteinExistence type="inferred from homology"/>
<sequence>MLSKFFLARPVFAWVIAIVMMVAGGLAIYNLPISQYPPIAPPSIAIESFYAGASAETVENSVTQIIEQKMTGFDDMLYLSATSDSSGASRIELTFTPGTDPDLAWAKVQNKLQLAMASLPEAVQSQGVTVSKSTRNYLLIVGLVSEDGSMDGNDLRDYAQSNLEKVLARVPGVGEVTTFGSQYAMRIWLDPDRLTDYRLTIQDVITALRAYNVEISAGQFGGAPAVEGQRLNASIIVQNLLKTPDEFAAIPLRINPDGSVIRVRDVGRTELGTEQYDVQAHHNGQPAGGLAIRQSAGANALATARAIREKLDEMSRYFPEGMKVVYPYDTTPFVAVAIKEVFKTLFEAIILVFLVMYLFMGNIRATLIPTIAVPVVILGTFAVLGLFGFSINMLTMFAMVLAIGLLVDDAIVVVENVERIMSDEGLSPLDATAKSMDQITSALIGIGLVLSAVFGPMAFFPGSTGVIYRQFSITIIASMLLSVLVALILTPVLCASLLKPVPAGHEPADHAIFFMRPFFRWFDRFFFRSRTLYLKLVEHSLRRRLRYVFVFLLIVVAMVVLFRQMPTAYLPEEDQGILFVQAMLPANSTLEQTKAVLERVKTHFLEEQSEAVESLMTVSGYSFSGRGQNVGMAFVRLRDWELRNRPDLKVNAVAGKAMGTFSQIKNAMVFAFPPPAVIELGQANGFDFQLLDRGGAGHASLVAARNQLLGIAGQDTRLTRVRPNGLEDVPQYRIDVDWEKAGALGVPIAQIHRTISAAFGSAYVNDFIQAGRVKRVYIQADAPFRRLPGDLEKLYVRNMSGKMVPFASFASGHWTSGSPKLERFNGFPSINIWGEPVHGKSSGEAMQAMEEAVAQLPRAFGYDWTGLSYQERMAGSQAPILYAFSILVVFLCLAALYESWPIPISILMTLPLGVIGGVLASTMMDLPNDVYFQIGLLTILGLTTKNAILIVQFARARVDEGMRLIDATLEGAKLRLRPIVMTSLAFGFGVLPLALASGAGAGAQQAIGIGVLGGVVTSTFLVTLFAPLFYVIIYKLLGRHRKRERVQPAAVSPAEK</sequence>
<feature type="transmembrane region" description="Helical" evidence="9">
    <location>
        <begin position="1007"/>
        <end position="1033"/>
    </location>
</feature>
<feature type="transmembrane region" description="Helical" evidence="9">
    <location>
        <begin position="974"/>
        <end position="995"/>
    </location>
</feature>
<feature type="transmembrane region" description="Helical" evidence="9">
    <location>
        <begin position="930"/>
        <end position="953"/>
    </location>
</feature>
<dbReference type="GO" id="GO:0015562">
    <property type="term" value="F:efflux transmembrane transporter activity"/>
    <property type="evidence" value="ECO:0007669"/>
    <property type="project" value="InterPro"/>
</dbReference>
<accession>A0A5K7ZG70</accession>
<dbReference type="InterPro" id="IPR001036">
    <property type="entry name" value="Acrflvin-R"/>
</dbReference>
<feature type="transmembrane region" description="Helical" evidence="9">
    <location>
        <begin position="471"/>
        <end position="498"/>
    </location>
</feature>
<dbReference type="EMBL" id="AP021876">
    <property type="protein sequence ID" value="BBO79946.1"/>
    <property type="molecule type" value="Genomic_DNA"/>
</dbReference>
<dbReference type="Gene3D" id="1.20.1640.10">
    <property type="entry name" value="Multidrug efflux transporter AcrB transmembrane domain"/>
    <property type="match status" value="2"/>
</dbReference>
<protein>
    <submittedName>
        <fullName evidence="10">Multidrug efflux RND transporter permease subunit</fullName>
    </submittedName>
</protein>
<dbReference type="Proteomes" id="UP000425960">
    <property type="component" value="Chromosome"/>
</dbReference>
<keyword evidence="4" id="KW-1003">Cell membrane</keyword>
<dbReference type="PANTHER" id="PTHR32063">
    <property type="match status" value="1"/>
</dbReference>
<gene>
    <name evidence="10" type="ORF">DSCO28_05120</name>
</gene>
<dbReference type="GO" id="GO:0042910">
    <property type="term" value="F:xenobiotic transmembrane transporter activity"/>
    <property type="evidence" value="ECO:0007669"/>
    <property type="project" value="TreeGrafter"/>
</dbReference>
<organism evidence="10 11">
    <name type="scientific">Desulfosarcina ovata subsp. sediminis</name>
    <dbReference type="NCBI Taxonomy" id="885957"/>
    <lineage>
        <taxon>Bacteria</taxon>
        <taxon>Pseudomonadati</taxon>
        <taxon>Thermodesulfobacteriota</taxon>
        <taxon>Desulfobacteria</taxon>
        <taxon>Desulfobacterales</taxon>
        <taxon>Desulfosarcinaceae</taxon>
        <taxon>Desulfosarcina</taxon>
    </lineage>
</organism>
<dbReference type="Gene3D" id="3.30.2090.10">
    <property type="entry name" value="Multidrug efflux transporter AcrB TolC docking domain, DN and DC subdomains"/>
    <property type="match status" value="2"/>
</dbReference>
<dbReference type="PRINTS" id="PR00702">
    <property type="entry name" value="ACRIFLAVINRP"/>
</dbReference>
<evidence type="ECO:0000256" key="9">
    <source>
        <dbReference type="SAM" id="Phobius"/>
    </source>
</evidence>
<evidence type="ECO:0000313" key="10">
    <source>
        <dbReference type="EMBL" id="BBO79946.1"/>
    </source>
</evidence>
<evidence type="ECO:0000256" key="6">
    <source>
        <dbReference type="ARBA" id="ARBA00022692"/>
    </source>
</evidence>
<dbReference type="Pfam" id="PF00873">
    <property type="entry name" value="ACR_tran"/>
    <property type="match status" value="1"/>
</dbReference>
<evidence type="ECO:0000256" key="2">
    <source>
        <dbReference type="ARBA" id="ARBA00010942"/>
    </source>
</evidence>
<evidence type="ECO:0000256" key="8">
    <source>
        <dbReference type="ARBA" id="ARBA00023136"/>
    </source>
</evidence>
<feature type="transmembrane region" description="Helical" evidence="9">
    <location>
        <begin position="547"/>
        <end position="565"/>
    </location>
</feature>
<dbReference type="RefSeq" id="WP_155321027.1">
    <property type="nucleotide sequence ID" value="NZ_AP021876.1"/>
</dbReference>
<dbReference type="NCBIfam" id="NF000282">
    <property type="entry name" value="RND_permease_1"/>
    <property type="match status" value="1"/>
</dbReference>
<dbReference type="InterPro" id="IPR027463">
    <property type="entry name" value="AcrB_DN_DC_subdom"/>
</dbReference>
<evidence type="ECO:0000313" key="11">
    <source>
        <dbReference type="Proteomes" id="UP000425960"/>
    </source>
</evidence>
<dbReference type="SUPFAM" id="SSF82866">
    <property type="entry name" value="Multidrug efflux transporter AcrB transmembrane domain"/>
    <property type="match status" value="2"/>
</dbReference>
<reference evidence="10 11" key="1">
    <citation type="submission" date="2019-11" db="EMBL/GenBank/DDBJ databases">
        <title>Comparative genomics of hydrocarbon-degrading Desulfosarcina strains.</title>
        <authorList>
            <person name="Watanabe M."/>
            <person name="Kojima H."/>
            <person name="Fukui M."/>
        </authorList>
    </citation>
    <scope>NUCLEOTIDE SEQUENCE [LARGE SCALE GENOMIC DNA]</scope>
    <source>
        <strain evidence="10 11">28bB2T</strain>
    </source>
</reference>
<dbReference type="FunFam" id="3.30.70.1430:FF:000001">
    <property type="entry name" value="Efflux pump membrane transporter"/>
    <property type="match status" value="1"/>
</dbReference>
<dbReference type="FunFam" id="1.20.1640.10:FF:000001">
    <property type="entry name" value="Efflux pump membrane transporter"/>
    <property type="match status" value="1"/>
</dbReference>
<dbReference type="NCBIfam" id="TIGR00915">
    <property type="entry name" value="2A0602"/>
    <property type="match status" value="1"/>
</dbReference>
<name>A0A5K7ZG70_9BACT</name>
<evidence type="ECO:0000256" key="5">
    <source>
        <dbReference type="ARBA" id="ARBA00022519"/>
    </source>
</evidence>
<feature type="transmembrane region" description="Helical" evidence="9">
    <location>
        <begin position="366"/>
        <end position="387"/>
    </location>
</feature>
<dbReference type="GO" id="GO:0009636">
    <property type="term" value="P:response to toxic substance"/>
    <property type="evidence" value="ECO:0007669"/>
    <property type="project" value="UniProtKB-ARBA"/>
</dbReference>
<feature type="transmembrane region" description="Helical" evidence="9">
    <location>
        <begin position="12"/>
        <end position="31"/>
    </location>
</feature>
<dbReference type="FunFam" id="3.30.70.1430:FF:000002">
    <property type="entry name" value="Efflux pump membrane transporter"/>
    <property type="match status" value="1"/>
</dbReference>
<dbReference type="AlphaFoldDB" id="A0A5K7ZG70"/>
<comment type="subcellular location">
    <subcellularLocation>
        <location evidence="1">Cell inner membrane</location>
        <topology evidence="1">Multi-pass membrane protein</topology>
    </subcellularLocation>
</comment>
<evidence type="ECO:0000256" key="7">
    <source>
        <dbReference type="ARBA" id="ARBA00022989"/>
    </source>
</evidence>
<feature type="transmembrane region" description="Helical" evidence="9">
    <location>
        <begin position="341"/>
        <end position="360"/>
    </location>
</feature>
<dbReference type="KEGG" id="dov:DSCO28_05120"/>
<dbReference type="SUPFAM" id="SSF82714">
    <property type="entry name" value="Multidrug efflux transporter AcrB TolC docking domain, DN and DC subdomains"/>
    <property type="match status" value="2"/>
</dbReference>
<evidence type="ECO:0000256" key="4">
    <source>
        <dbReference type="ARBA" id="ARBA00022475"/>
    </source>
</evidence>